<accession>G8R190</accession>
<dbReference type="CDD" id="cd08195">
    <property type="entry name" value="DHQS"/>
    <property type="match status" value="1"/>
</dbReference>
<name>G8R190_OWEHD</name>
<keyword evidence="23" id="KW-1185">Reference proteome</keyword>
<dbReference type="InterPro" id="IPR030960">
    <property type="entry name" value="DHQS/DOIS_N"/>
</dbReference>
<dbReference type="NCBIfam" id="TIGR01357">
    <property type="entry name" value="aroB"/>
    <property type="match status" value="1"/>
</dbReference>
<dbReference type="Proteomes" id="UP000005631">
    <property type="component" value="Chromosome"/>
</dbReference>
<organism evidence="22 23">
    <name type="scientific">Owenweeksia hongkongensis (strain DSM 17368 / CIP 108786 / JCM 12287 / NRRL B-23963 / UST20020801)</name>
    <dbReference type="NCBI Taxonomy" id="926562"/>
    <lineage>
        <taxon>Bacteria</taxon>
        <taxon>Pseudomonadati</taxon>
        <taxon>Bacteroidota</taxon>
        <taxon>Flavobacteriia</taxon>
        <taxon>Flavobacteriales</taxon>
        <taxon>Owenweeksiaceae</taxon>
        <taxon>Owenweeksia</taxon>
    </lineage>
</organism>
<dbReference type="GO" id="GO:0005737">
    <property type="term" value="C:cytoplasm"/>
    <property type="evidence" value="ECO:0007669"/>
    <property type="project" value="UniProtKB-SubCell"/>
</dbReference>
<evidence type="ECO:0000256" key="10">
    <source>
        <dbReference type="ARBA" id="ARBA00022490"/>
    </source>
</evidence>
<keyword evidence="12" id="KW-0479">Metal-binding</keyword>
<dbReference type="Pfam" id="PF24621">
    <property type="entry name" value="DHQS_C"/>
    <property type="match status" value="1"/>
</dbReference>
<dbReference type="GO" id="GO:0009073">
    <property type="term" value="P:aromatic amino acid family biosynthetic process"/>
    <property type="evidence" value="ECO:0007669"/>
    <property type="project" value="UniProtKB-KW"/>
</dbReference>
<evidence type="ECO:0000259" key="20">
    <source>
        <dbReference type="Pfam" id="PF01761"/>
    </source>
</evidence>
<dbReference type="PIRSF" id="PIRSF001455">
    <property type="entry name" value="DHQ_synth"/>
    <property type="match status" value="1"/>
</dbReference>
<feature type="domain" description="3-dehydroquinate synthase N-terminal" evidence="20">
    <location>
        <begin position="66"/>
        <end position="178"/>
    </location>
</feature>
<proteinExistence type="inferred from homology"/>
<evidence type="ECO:0000256" key="11">
    <source>
        <dbReference type="ARBA" id="ARBA00022605"/>
    </source>
</evidence>
<comment type="catalytic activity">
    <reaction evidence="1">
        <text>7-phospho-2-dehydro-3-deoxy-D-arabino-heptonate = 3-dehydroquinate + phosphate</text>
        <dbReference type="Rhea" id="RHEA:21968"/>
        <dbReference type="ChEBI" id="CHEBI:32364"/>
        <dbReference type="ChEBI" id="CHEBI:43474"/>
        <dbReference type="ChEBI" id="CHEBI:58394"/>
        <dbReference type="EC" id="4.2.3.4"/>
    </reaction>
</comment>
<evidence type="ECO:0000256" key="4">
    <source>
        <dbReference type="ARBA" id="ARBA00003485"/>
    </source>
</evidence>
<evidence type="ECO:0000313" key="22">
    <source>
        <dbReference type="EMBL" id="AEV32805.1"/>
    </source>
</evidence>
<comment type="cofactor">
    <cofactor evidence="3">
        <name>Co(2+)</name>
        <dbReference type="ChEBI" id="CHEBI:48828"/>
    </cofactor>
</comment>
<evidence type="ECO:0000256" key="1">
    <source>
        <dbReference type="ARBA" id="ARBA00001393"/>
    </source>
</evidence>
<evidence type="ECO:0000256" key="15">
    <source>
        <dbReference type="ARBA" id="ARBA00023027"/>
    </source>
</evidence>
<evidence type="ECO:0000256" key="5">
    <source>
        <dbReference type="ARBA" id="ARBA00004496"/>
    </source>
</evidence>
<keyword evidence="11" id="KW-0028">Amino-acid biosynthesis</keyword>
<comment type="cofactor">
    <cofactor evidence="2">
        <name>NAD(+)</name>
        <dbReference type="ChEBI" id="CHEBI:57540"/>
    </cofactor>
</comment>
<dbReference type="PANTHER" id="PTHR43622">
    <property type="entry name" value="3-DEHYDROQUINATE SYNTHASE"/>
    <property type="match status" value="1"/>
</dbReference>
<keyword evidence="15" id="KW-0520">NAD</keyword>
<comment type="similarity">
    <text evidence="7">Belongs to the sugar phosphate cyclases superfamily. Dehydroquinate synthase family.</text>
</comment>
<dbReference type="PATRIC" id="fig|926562.3.peg.1829"/>
<feature type="domain" description="3-dehydroquinate synthase C-terminal" evidence="21">
    <location>
        <begin position="180"/>
        <end position="320"/>
    </location>
</feature>
<comment type="pathway">
    <text evidence="6">Metabolic intermediate biosynthesis; chorismate biosynthesis; chorismate from D-erythrose 4-phosphate and phosphoenolpyruvate: step 2/7.</text>
</comment>
<dbReference type="InterPro" id="IPR030963">
    <property type="entry name" value="DHQ_synth_fam"/>
</dbReference>
<reference evidence="22 23" key="1">
    <citation type="journal article" date="2012" name="Stand. Genomic Sci.">
        <title>Genome sequence of the orange-pigmented seawater bacterium Owenweeksia hongkongensis type strain (UST20020801(T)).</title>
        <authorList>
            <person name="Riedel T."/>
            <person name="Held B."/>
            <person name="Nolan M."/>
            <person name="Lucas S."/>
            <person name="Lapidus A."/>
            <person name="Tice H."/>
            <person name="Del Rio T.G."/>
            <person name="Cheng J.F."/>
            <person name="Han C."/>
            <person name="Tapia R."/>
            <person name="Goodwin L.A."/>
            <person name="Pitluck S."/>
            <person name="Liolios K."/>
            <person name="Mavromatis K."/>
            <person name="Pagani I."/>
            <person name="Ivanova N."/>
            <person name="Mikhailova N."/>
            <person name="Pati A."/>
            <person name="Chen A."/>
            <person name="Palaniappan K."/>
            <person name="Rohde M."/>
            <person name="Tindall B.J."/>
            <person name="Detter J.C."/>
            <person name="Goker M."/>
            <person name="Woyke T."/>
            <person name="Bristow J."/>
            <person name="Eisen J.A."/>
            <person name="Markowitz V."/>
            <person name="Hugenholtz P."/>
            <person name="Klenk H.P."/>
            <person name="Kyrpides N.C."/>
        </authorList>
    </citation>
    <scope>NUCLEOTIDE SEQUENCE</scope>
    <source>
        <strain evidence="23">DSM 17368 / JCM 12287 / NRRL B-23963</strain>
    </source>
</reference>
<evidence type="ECO:0000256" key="19">
    <source>
        <dbReference type="NCBIfam" id="TIGR01357"/>
    </source>
</evidence>
<evidence type="ECO:0000256" key="13">
    <source>
        <dbReference type="ARBA" id="ARBA00022741"/>
    </source>
</evidence>
<dbReference type="InterPro" id="IPR056179">
    <property type="entry name" value="DHQS_C"/>
</dbReference>
<dbReference type="HOGENOM" id="CLU_001201_0_1_10"/>
<dbReference type="GO" id="GO:0046872">
    <property type="term" value="F:metal ion binding"/>
    <property type="evidence" value="ECO:0007669"/>
    <property type="project" value="UniProtKB-KW"/>
</dbReference>
<dbReference type="RefSeq" id="WP_014202161.1">
    <property type="nucleotide sequence ID" value="NC_016599.1"/>
</dbReference>
<keyword evidence="13" id="KW-0547">Nucleotide-binding</keyword>
<dbReference type="GO" id="GO:0000166">
    <property type="term" value="F:nucleotide binding"/>
    <property type="evidence" value="ECO:0007669"/>
    <property type="project" value="UniProtKB-KW"/>
</dbReference>
<dbReference type="KEGG" id="oho:Oweho_1825"/>
<evidence type="ECO:0000256" key="16">
    <source>
        <dbReference type="ARBA" id="ARBA00023141"/>
    </source>
</evidence>
<evidence type="ECO:0000256" key="8">
    <source>
        <dbReference type="ARBA" id="ARBA00013031"/>
    </source>
</evidence>
<dbReference type="InterPro" id="IPR016037">
    <property type="entry name" value="DHQ_synth_AroB"/>
</dbReference>
<evidence type="ECO:0000256" key="18">
    <source>
        <dbReference type="ARBA" id="ARBA00023285"/>
    </source>
</evidence>
<dbReference type="PANTHER" id="PTHR43622:SF7">
    <property type="entry name" value="3-DEHYDROQUINATE SYNTHASE, CHLOROPLASTIC"/>
    <property type="match status" value="1"/>
</dbReference>
<dbReference type="EMBL" id="CP003156">
    <property type="protein sequence ID" value="AEV32805.1"/>
    <property type="molecule type" value="Genomic_DNA"/>
</dbReference>
<sequence length="358" mass="39865">MKKAIRYLVNDKNLIWFGENAFSHLKTFIAKGDYSSIFFVVDENTHDLCLPYLLQSLGDLPRCEVLEVEAGEDTKSPEVLVQLWMVMSELQADRHSLVINLGGGVITDLGGFLAGTYMRGLPFVNIPTSLLAMVDASNGGKNGINLAHYKNRIGLFQNPEAVCVIPDFLETLPEEEVRSGFAEMLKHGLIADAEYWKELIEFDIAEEVPTEEMIRKSIAIKQEVIDKDFREAGPRKVLNFGHTIGHAIESLSLETDSPLLHGEAIALGMITETHLSQKYAALSDPEAEEIRSVFEEIYQDVSFLAKAEDLMEVIQGDKKNRGDELRFTLITQIGNGVVDVPVSKEDIIEALKLTKILA</sequence>
<dbReference type="GO" id="GO:0003856">
    <property type="term" value="F:3-dehydroquinate synthase activity"/>
    <property type="evidence" value="ECO:0007669"/>
    <property type="project" value="UniProtKB-UniRule"/>
</dbReference>
<evidence type="ECO:0000313" key="23">
    <source>
        <dbReference type="Proteomes" id="UP000005631"/>
    </source>
</evidence>
<protein>
    <recommendedName>
        <fullName evidence="9 19">3-dehydroquinate synthase</fullName>
        <ecNumber evidence="8 19">4.2.3.4</ecNumber>
    </recommendedName>
</protein>
<gene>
    <name evidence="22" type="ordered locus">Oweho_1825</name>
</gene>
<dbReference type="GO" id="GO:0008652">
    <property type="term" value="P:amino acid biosynthetic process"/>
    <property type="evidence" value="ECO:0007669"/>
    <property type="project" value="UniProtKB-KW"/>
</dbReference>
<dbReference type="STRING" id="926562.Oweho_1825"/>
<evidence type="ECO:0000256" key="14">
    <source>
        <dbReference type="ARBA" id="ARBA00022833"/>
    </source>
</evidence>
<dbReference type="GO" id="GO:0009423">
    <property type="term" value="P:chorismate biosynthetic process"/>
    <property type="evidence" value="ECO:0007669"/>
    <property type="project" value="UniProtKB-UniRule"/>
</dbReference>
<keyword evidence="14" id="KW-0862">Zinc</keyword>
<dbReference type="Gene3D" id="3.40.50.1970">
    <property type="match status" value="1"/>
</dbReference>
<dbReference type="InterPro" id="IPR050071">
    <property type="entry name" value="Dehydroquinate_synthase"/>
</dbReference>
<keyword evidence="16" id="KW-0057">Aromatic amino acid biosynthesis</keyword>
<dbReference type="eggNOG" id="COG0337">
    <property type="taxonomic scope" value="Bacteria"/>
</dbReference>
<evidence type="ECO:0000256" key="7">
    <source>
        <dbReference type="ARBA" id="ARBA00005412"/>
    </source>
</evidence>
<dbReference type="Gene3D" id="1.20.1090.10">
    <property type="entry name" value="Dehydroquinate synthase-like - alpha domain"/>
    <property type="match status" value="1"/>
</dbReference>
<comment type="function">
    <text evidence="4">Catalyzes the conversion of 3-deoxy-D-arabino-heptulosonate 7-phosphate (DAHP) to dehydroquinate (DHQ).</text>
</comment>
<evidence type="ECO:0000256" key="6">
    <source>
        <dbReference type="ARBA" id="ARBA00004661"/>
    </source>
</evidence>
<dbReference type="AlphaFoldDB" id="G8R190"/>
<keyword evidence="17" id="KW-0456">Lyase</keyword>
<dbReference type="Pfam" id="PF01761">
    <property type="entry name" value="DHQ_synthase"/>
    <property type="match status" value="1"/>
</dbReference>
<evidence type="ECO:0000256" key="17">
    <source>
        <dbReference type="ARBA" id="ARBA00023239"/>
    </source>
</evidence>
<evidence type="ECO:0000256" key="3">
    <source>
        <dbReference type="ARBA" id="ARBA00001941"/>
    </source>
</evidence>
<keyword evidence="10" id="KW-0963">Cytoplasm</keyword>
<keyword evidence="18" id="KW-0170">Cobalt</keyword>
<evidence type="ECO:0000256" key="12">
    <source>
        <dbReference type="ARBA" id="ARBA00022723"/>
    </source>
</evidence>
<evidence type="ECO:0000259" key="21">
    <source>
        <dbReference type="Pfam" id="PF24621"/>
    </source>
</evidence>
<evidence type="ECO:0000256" key="9">
    <source>
        <dbReference type="ARBA" id="ARBA00017684"/>
    </source>
</evidence>
<dbReference type="EC" id="4.2.3.4" evidence="8 19"/>
<dbReference type="SUPFAM" id="SSF56796">
    <property type="entry name" value="Dehydroquinate synthase-like"/>
    <property type="match status" value="1"/>
</dbReference>
<comment type="subcellular location">
    <subcellularLocation>
        <location evidence="5">Cytoplasm</location>
    </subcellularLocation>
</comment>
<evidence type="ECO:0000256" key="2">
    <source>
        <dbReference type="ARBA" id="ARBA00001911"/>
    </source>
</evidence>